<dbReference type="OrthoDB" id="9804872at2"/>
<accession>A0A6L8VEB5</accession>
<dbReference type="AlphaFoldDB" id="A0A6L8VEB5"/>
<evidence type="ECO:0000313" key="3">
    <source>
        <dbReference type="Proteomes" id="UP000477083"/>
    </source>
</evidence>
<dbReference type="EMBL" id="WWNR01000001">
    <property type="protein sequence ID" value="MZQ87669.1"/>
    <property type="molecule type" value="Genomic_DNA"/>
</dbReference>
<dbReference type="SUPFAM" id="SSF54373">
    <property type="entry name" value="FAD-linked reductases, C-terminal domain"/>
    <property type="match status" value="1"/>
</dbReference>
<dbReference type="PANTHER" id="PTHR38339:SF1">
    <property type="entry name" value="TRANSGLUTAMINASE-LIKE DOMAIN-CONTAINING PROTEIN"/>
    <property type="match status" value="1"/>
</dbReference>
<comment type="caution">
    <text evidence="2">The sequence shown here is derived from an EMBL/GenBank/DDBJ whole genome shotgun (WGS) entry which is preliminary data.</text>
</comment>
<sequence>MLELSADAHPQIVFNYLDDPTEAGEMLDGLARTRDMVRQAPLAAMRGEISPGPDVRSRAEALAGMRSVGNTDHHPVGTCRQNRHDLAEAKHSAPLPVCEQCIDSRPRTGACRRRARQRLPRSAGLHPISLGNKYHRDRLRSSPRHGPAIDHCCRTAYPCPSPSNRTVSDKGKAMNLSRRTVLQIGGSAALAIAAPRIASASFSPMPAGWRNFRVVTRVEITRAGAETQLWVPVPAVTEAGWMRAGDSRWTTNAAQASIETDGAGARFVHAIWPAGAGSAVLEVTSFASAQDRAVNLTVPGAVPPLSAADRTQFTSATDLIPLDGIVRETAEMIVAGAEGDLEMARRIYDWVVDSTERNPETRGCGLGDIASMLTMGDLTGKCADLNTLFVGLARAVGLPARDVYGLRVAPSAFGYKSLGAGSSDVTKAQHCRAEVYLEGFGWVPADPADVRKVVLEEPPKTLTLQDAAVQDVRRALFGAWEGNWIGYNFAHDVALPGAAEGPLPFLMYPVAEVGGVRLDELAPDSFQYSITASEITG</sequence>
<name>A0A6L8VEB5_9RHOB</name>
<evidence type="ECO:0000259" key="1">
    <source>
        <dbReference type="SMART" id="SM00460"/>
    </source>
</evidence>
<dbReference type="Gene3D" id="3.30.560.10">
    <property type="entry name" value="Glucose Oxidase, domain 3"/>
    <property type="match status" value="1"/>
</dbReference>
<feature type="domain" description="Transglutaminase-like" evidence="1">
    <location>
        <begin position="374"/>
        <end position="449"/>
    </location>
</feature>
<organism evidence="2 3">
    <name type="scientific">Frigidibacter albus</name>
    <dbReference type="NCBI Taxonomy" id="1465486"/>
    <lineage>
        <taxon>Bacteria</taxon>
        <taxon>Pseudomonadati</taxon>
        <taxon>Pseudomonadota</taxon>
        <taxon>Alphaproteobacteria</taxon>
        <taxon>Rhodobacterales</taxon>
        <taxon>Paracoccaceae</taxon>
        <taxon>Frigidibacter</taxon>
    </lineage>
</organism>
<dbReference type="PANTHER" id="PTHR38339">
    <property type="entry name" value="TRANSGLUTAMINASE DOMAIN PROTEIN"/>
    <property type="match status" value="1"/>
</dbReference>
<dbReference type="InterPro" id="IPR002931">
    <property type="entry name" value="Transglutaminase-like"/>
</dbReference>
<dbReference type="Pfam" id="PF01841">
    <property type="entry name" value="Transglut_core"/>
    <property type="match status" value="1"/>
</dbReference>
<dbReference type="Pfam" id="PF05199">
    <property type="entry name" value="GMC_oxred_C"/>
    <property type="match status" value="1"/>
</dbReference>
<evidence type="ECO:0000313" key="2">
    <source>
        <dbReference type="EMBL" id="MZQ87669.1"/>
    </source>
</evidence>
<dbReference type="Gene3D" id="3.10.620.30">
    <property type="match status" value="1"/>
</dbReference>
<dbReference type="Proteomes" id="UP000477083">
    <property type="component" value="Unassembled WGS sequence"/>
</dbReference>
<keyword evidence="3" id="KW-1185">Reference proteome</keyword>
<gene>
    <name evidence="2" type="ORF">GS660_01000</name>
</gene>
<dbReference type="InterPro" id="IPR038765">
    <property type="entry name" value="Papain-like_cys_pep_sf"/>
</dbReference>
<dbReference type="GO" id="GO:0016614">
    <property type="term" value="F:oxidoreductase activity, acting on CH-OH group of donors"/>
    <property type="evidence" value="ECO:0007669"/>
    <property type="project" value="InterPro"/>
</dbReference>
<dbReference type="SMART" id="SM00460">
    <property type="entry name" value="TGc"/>
    <property type="match status" value="1"/>
</dbReference>
<dbReference type="InterPro" id="IPR007867">
    <property type="entry name" value="GMC_OxRtase_C"/>
</dbReference>
<dbReference type="SUPFAM" id="SSF54001">
    <property type="entry name" value="Cysteine proteinases"/>
    <property type="match status" value="1"/>
</dbReference>
<reference evidence="2 3" key="1">
    <citation type="submission" date="2020-01" db="EMBL/GenBank/DDBJ databases">
        <title>Frigidibacter albus SP32T (=CGMCC 1.13995T).</title>
        <authorList>
            <person name="Liao X."/>
        </authorList>
    </citation>
    <scope>NUCLEOTIDE SEQUENCE [LARGE SCALE GENOMIC DNA]</scope>
    <source>
        <strain evidence="2 3">SP32</strain>
    </source>
</reference>
<protein>
    <recommendedName>
        <fullName evidence="1">Transglutaminase-like domain-containing protein</fullName>
    </recommendedName>
</protein>
<proteinExistence type="predicted"/>